<organism evidence="2 3">
    <name type="scientific">Euphydryas editha</name>
    <name type="common">Edith's checkerspot</name>
    <dbReference type="NCBI Taxonomy" id="104508"/>
    <lineage>
        <taxon>Eukaryota</taxon>
        <taxon>Metazoa</taxon>
        <taxon>Ecdysozoa</taxon>
        <taxon>Arthropoda</taxon>
        <taxon>Hexapoda</taxon>
        <taxon>Insecta</taxon>
        <taxon>Pterygota</taxon>
        <taxon>Neoptera</taxon>
        <taxon>Endopterygota</taxon>
        <taxon>Lepidoptera</taxon>
        <taxon>Glossata</taxon>
        <taxon>Ditrysia</taxon>
        <taxon>Papilionoidea</taxon>
        <taxon>Nymphalidae</taxon>
        <taxon>Nymphalinae</taxon>
        <taxon>Euphydryas</taxon>
    </lineage>
</organism>
<evidence type="ECO:0000313" key="3">
    <source>
        <dbReference type="Proteomes" id="UP001153954"/>
    </source>
</evidence>
<feature type="chain" id="PRO_5043516037" evidence="1">
    <location>
        <begin position="20"/>
        <end position="180"/>
    </location>
</feature>
<keyword evidence="1" id="KW-0732">Signal</keyword>
<feature type="signal peptide" evidence="1">
    <location>
        <begin position="1"/>
        <end position="19"/>
    </location>
</feature>
<evidence type="ECO:0000256" key="1">
    <source>
        <dbReference type="SAM" id="SignalP"/>
    </source>
</evidence>
<reference evidence="2" key="1">
    <citation type="submission" date="2022-03" db="EMBL/GenBank/DDBJ databases">
        <authorList>
            <person name="Tunstrom K."/>
        </authorList>
    </citation>
    <scope>NUCLEOTIDE SEQUENCE</scope>
</reference>
<sequence>MAVYNVAFVFALCCVVTQAQRPFYAGRRPIGYPETETNLLSNSFGEDTDFPIEAKGERNLVNRLNALPVDKQPFWYLNWRQYDALRKNPQSYPARPNVFANIKKMAVYKIALAVLVFIVVAEVESTKRLSEIEDAPIKNRSSIDMFDVLNALPIDKQPYWFRNRDKLRPQYYQIRPNNNQ</sequence>
<name>A0AAU9U4Q7_EUPED</name>
<evidence type="ECO:0000313" key="2">
    <source>
        <dbReference type="EMBL" id="CAH2092782.1"/>
    </source>
</evidence>
<dbReference type="AlphaFoldDB" id="A0AAU9U4Q7"/>
<proteinExistence type="predicted"/>
<gene>
    <name evidence="2" type="ORF">EEDITHA_LOCUS8508</name>
</gene>
<accession>A0AAU9U4Q7</accession>
<protein>
    <submittedName>
        <fullName evidence="2">Uncharacterized protein</fullName>
    </submittedName>
</protein>
<dbReference type="Proteomes" id="UP001153954">
    <property type="component" value="Unassembled WGS sequence"/>
</dbReference>
<keyword evidence="3" id="KW-1185">Reference proteome</keyword>
<dbReference type="EMBL" id="CAKOGL010000012">
    <property type="protein sequence ID" value="CAH2092782.1"/>
    <property type="molecule type" value="Genomic_DNA"/>
</dbReference>
<comment type="caution">
    <text evidence="2">The sequence shown here is derived from an EMBL/GenBank/DDBJ whole genome shotgun (WGS) entry which is preliminary data.</text>
</comment>